<evidence type="ECO:0000256" key="1">
    <source>
        <dbReference type="SAM" id="SignalP"/>
    </source>
</evidence>
<evidence type="ECO:0000313" key="2">
    <source>
        <dbReference type="EMBL" id="MEL0628416.1"/>
    </source>
</evidence>
<comment type="caution">
    <text evidence="2">The sequence shown here is derived from an EMBL/GenBank/DDBJ whole genome shotgun (WGS) entry which is preliminary data.</text>
</comment>
<feature type="signal peptide" evidence="1">
    <location>
        <begin position="1"/>
        <end position="23"/>
    </location>
</feature>
<accession>A0ABU9GM89</accession>
<dbReference type="RefSeq" id="WP_341596364.1">
    <property type="nucleotide sequence ID" value="NZ_JBAKAZ010000005.1"/>
</dbReference>
<evidence type="ECO:0000313" key="3">
    <source>
        <dbReference type="Proteomes" id="UP001369082"/>
    </source>
</evidence>
<proteinExistence type="predicted"/>
<evidence type="ECO:0008006" key="4">
    <source>
        <dbReference type="Google" id="ProtNLM"/>
    </source>
</evidence>
<feature type="chain" id="PRO_5045689672" description="Secreted protein" evidence="1">
    <location>
        <begin position="24"/>
        <end position="87"/>
    </location>
</feature>
<keyword evidence="1" id="KW-0732">Signal</keyword>
<sequence length="87" mass="9733">MTCLMRIPFMLILAFVSITLVQATEPETLDSVPHNNGTHGLLKNTYIEPLDNFHQTLKPPVLQEATDLVTESSDIPVDEEALIEDEQ</sequence>
<organism evidence="2 3">
    <name type="scientific">Psychromonas aquatilis</name>
    <dbReference type="NCBI Taxonomy" id="2005072"/>
    <lineage>
        <taxon>Bacteria</taxon>
        <taxon>Pseudomonadati</taxon>
        <taxon>Pseudomonadota</taxon>
        <taxon>Gammaproteobacteria</taxon>
        <taxon>Alteromonadales</taxon>
        <taxon>Psychromonadaceae</taxon>
        <taxon>Psychromonas</taxon>
    </lineage>
</organism>
<protein>
    <recommendedName>
        <fullName evidence="4">Secreted protein</fullName>
    </recommendedName>
</protein>
<reference evidence="2 3" key="1">
    <citation type="submission" date="2024-02" db="EMBL/GenBank/DDBJ databases">
        <title>Bacteria isolated from the canopy kelp, Nereocystis luetkeana.</title>
        <authorList>
            <person name="Pfister C.A."/>
            <person name="Younker I.T."/>
            <person name="Light S.H."/>
        </authorList>
    </citation>
    <scope>NUCLEOTIDE SEQUENCE [LARGE SCALE GENOMIC DNA]</scope>
    <source>
        <strain evidence="2 3">TI.1.05</strain>
    </source>
</reference>
<dbReference type="EMBL" id="JBAKAZ010000005">
    <property type="protein sequence ID" value="MEL0628416.1"/>
    <property type="molecule type" value="Genomic_DNA"/>
</dbReference>
<dbReference type="Proteomes" id="UP001369082">
    <property type="component" value="Unassembled WGS sequence"/>
</dbReference>
<gene>
    <name evidence="2" type="ORF">V6256_02235</name>
</gene>
<name>A0ABU9GM89_9GAMM</name>
<keyword evidence="3" id="KW-1185">Reference proteome</keyword>